<dbReference type="PANTHER" id="PTHR47968">
    <property type="entry name" value="CENTROMERE PROTEIN E"/>
    <property type="match status" value="1"/>
</dbReference>
<evidence type="ECO:0000256" key="3">
    <source>
        <dbReference type="ARBA" id="ARBA00022701"/>
    </source>
</evidence>
<keyword evidence="2" id="KW-0963">Cytoplasm</keyword>
<feature type="coiled-coil region" evidence="11">
    <location>
        <begin position="793"/>
        <end position="885"/>
    </location>
</feature>
<keyword evidence="15" id="KW-1185">Reference proteome</keyword>
<comment type="similarity">
    <text evidence="9 10">Belongs to the TRAFAC class myosin-kinesin ATPase superfamily. Kinesin family.</text>
</comment>
<feature type="compositionally biased region" description="Polar residues" evidence="12">
    <location>
        <begin position="939"/>
        <end position="962"/>
    </location>
</feature>
<proteinExistence type="inferred from homology"/>
<dbReference type="InterPro" id="IPR059182">
    <property type="entry name" value="Khc_C"/>
</dbReference>
<evidence type="ECO:0000256" key="5">
    <source>
        <dbReference type="ARBA" id="ARBA00022840"/>
    </source>
</evidence>
<dbReference type="CDD" id="cd23649">
    <property type="entry name" value="Khc_CBD_cc"/>
    <property type="match status" value="1"/>
</dbReference>
<evidence type="ECO:0000256" key="10">
    <source>
        <dbReference type="RuleBase" id="RU000394"/>
    </source>
</evidence>
<dbReference type="SUPFAM" id="SSF52540">
    <property type="entry name" value="P-loop containing nucleoside triphosphate hydrolases"/>
    <property type="match status" value="1"/>
</dbReference>
<evidence type="ECO:0000256" key="4">
    <source>
        <dbReference type="ARBA" id="ARBA00022741"/>
    </source>
</evidence>
<name>A0ABP0CIP8_9PEZI</name>
<feature type="binding site" evidence="9">
    <location>
        <begin position="87"/>
        <end position="94"/>
    </location>
    <ligand>
        <name>ATP</name>
        <dbReference type="ChEBI" id="CHEBI:30616"/>
    </ligand>
</feature>
<accession>A0ABP0CIP8</accession>
<dbReference type="Proteomes" id="UP001642405">
    <property type="component" value="Unassembled WGS sequence"/>
</dbReference>
<dbReference type="Pfam" id="PF00225">
    <property type="entry name" value="Kinesin"/>
    <property type="match status" value="1"/>
</dbReference>
<evidence type="ECO:0000259" key="13">
    <source>
        <dbReference type="PROSITE" id="PS50067"/>
    </source>
</evidence>
<feature type="domain" description="Kinesin motor" evidence="13">
    <location>
        <begin position="6"/>
        <end position="329"/>
    </location>
</feature>
<keyword evidence="7 9" id="KW-0505">Motor protein</keyword>
<keyword evidence="6 11" id="KW-0175">Coiled coil</keyword>
<evidence type="ECO:0000313" key="15">
    <source>
        <dbReference type="Proteomes" id="UP001642405"/>
    </source>
</evidence>
<evidence type="ECO:0000256" key="1">
    <source>
        <dbReference type="ARBA" id="ARBA00004245"/>
    </source>
</evidence>
<feature type="region of interest" description="Disordered" evidence="12">
    <location>
        <begin position="926"/>
        <end position="962"/>
    </location>
</feature>
<dbReference type="InterPro" id="IPR027417">
    <property type="entry name" value="P-loop_NTPase"/>
</dbReference>
<dbReference type="PROSITE" id="PS50067">
    <property type="entry name" value="KINESIN_MOTOR_2"/>
    <property type="match status" value="1"/>
</dbReference>
<dbReference type="PROSITE" id="PS00411">
    <property type="entry name" value="KINESIN_MOTOR_1"/>
    <property type="match status" value="1"/>
</dbReference>
<dbReference type="SMART" id="SM00129">
    <property type="entry name" value="KISc"/>
    <property type="match status" value="1"/>
</dbReference>
<feature type="region of interest" description="Disordered" evidence="12">
    <location>
        <begin position="386"/>
        <end position="461"/>
    </location>
</feature>
<evidence type="ECO:0000256" key="8">
    <source>
        <dbReference type="ARBA" id="ARBA00023212"/>
    </source>
</evidence>
<dbReference type="InterPro" id="IPR027640">
    <property type="entry name" value="Kinesin-like_fam"/>
</dbReference>
<comment type="caution">
    <text evidence="14">The sequence shown here is derived from an EMBL/GenBank/DDBJ whole genome shotgun (WGS) entry which is preliminary data.</text>
</comment>
<evidence type="ECO:0000256" key="12">
    <source>
        <dbReference type="SAM" id="MobiDB-lite"/>
    </source>
</evidence>
<dbReference type="InterPro" id="IPR036961">
    <property type="entry name" value="Kinesin_motor_dom_sf"/>
</dbReference>
<evidence type="ECO:0000256" key="6">
    <source>
        <dbReference type="ARBA" id="ARBA00023054"/>
    </source>
</evidence>
<organism evidence="14 15">
    <name type="scientific">Sporothrix curviconia</name>
    <dbReference type="NCBI Taxonomy" id="1260050"/>
    <lineage>
        <taxon>Eukaryota</taxon>
        <taxon>Fungi</taxon>
        <taxon>Dikarya</taxon>
        <taxon>Ascomycota</taxon>
        <taxon>Pezizomycotina</taxon>
        <taxon>Sordariomycetes</taxon>
        <taxon>Sordariomycetidae</taxon>
        <taxon>Ophiostomatales</taxon>
        <taxon>Ophiostomataceae</taxon>
        <taxon>Sporothrix</taxon>
    </lineage>
</organism>
<reference evidence="14 15" key="1">
    <citation type="submission" date="2024-01" db="EMBL/GenBank/DDBJ databases">
        <authorList>
            <person name="Allen C."/>
            <person name="Tagirdzhanova G."/>
        </authorList>
    </citation>
    <scope>NUCLEOTIDE SEQUENCE [LARGE SCALE GENOMIC DNA]</scope>
</reference>
<keyword evidence="5 9" id="KW-0067">ATP-binding</keyword>
<keyword evidence="3 10" id="KW-0493">Microtubule</keyword>
<dbReference type="EMBL" id="CAWUHB010000061">
    <property type="protein sequence ID" value="CAK7231934.1"/>
    <property type="molecule type" value="Genomic_DNA"/>
</dbReference>
<protein>
    <recommendedName>
        <fullName evidence="10">Kinesin-like protein</fullName>
    </recommendedName>
</protein>
<feature type="compositionally biased region" description="Low complexity" evidence="12">
    <location>
        <begin position="411"/>
        <end position="430"/>
    </location>
</feature>
<evidence type="ECO:0000256" key="2">
    <source>
        <dbReference type="ARBA" id="ARBA00022490"/>
    </source>
</evidence>
<feature type="coiled-coil region" evidence="11">
    <location>
        <begin position="655"/>
        <end position="738"/>
    </location>
</feature>
<sequence length="962" mass="104960">MSSANSIKVVARFRPQNRVELDSGGQPIVRFDGDDTLTIDSREAQGSFTFDRVFDMNSKQSDIFDYSIKSTVDDILNGYNGTVFAYGQTGAGKSYTMMGTSIDDSEGRGVIPRIVEQIFASILASPATIEYTVRVSYMEIYMERIRDLMAPQNDNLPVHEEKNRGVYVKGLLEIYVSSVQEVYEVMRRGGNARAVAATNMNQESSRSHSIFVVTITQKNVETGSAKSGQLFLVDLAGSEKVGKTGASGQTLEEAKKINKSLSALGMVINSLTDGKSSHIPYRDSKLTRILQESLGGNSRTTLIINCSPSSYNDAETLSTLRFGMRAKSIKNKAKVNAELSPAELKLLLGKAKTQITTFETYMGNLEGEVQLWRAGETVPKDKWVQFLSRDGSGGSGASPAGGGAGGGAGGSSSAAARSSAATPARPSTPSRLVPEGRSETPAISERAGTPSLPMDKDEREEFLRRENELQDQIADKENQAAMAEKQLAETKEELQVVKEHDSKIGKDNERLTSDVNEFKMQLERLMFEGKEAQITMDGLKEANSELTTELDDLKQQLLDVKMSSKETTAVLDEKEKKKAEKMAKMMAGFDLGADVFSDHEKTIAEAIASIDALHEISSTGDPVPPDDLKALRAKLVETQGVVRQAELSAYSAQSSEAESRRRAELEARLAALQQEYDDLLTRNLGPEDGEELRARLEASLADRKEAQQALLEDLRVDVNRKASENERMRVVIEDLQRQLKASGAAGGAGGAGGGTPVAAATMANGKTVAQQMAEFDAMKKSLMRDLQNRCERVVELEISLDETREQYNNVLRSSNNRAQQKKMAFLERNLEQLTHVQRQLVEQNSSLKKEVAIAERKLIARNERIQSLESLLQDSQEKMAQANHKFEVQLAAVKERLEAAKAGSTRGLASPTNAVGGFSFSGSRIAKPLRGGGGGDSAPSGNPTVANLQASENKRSSWFFQK</sequence>
<gene>
    <name evidence="14" type="primary">KLP1</name>
    <name evidence="14" type="ORF">SCUCBS95973_008091</name>
</gene>
<keyword evidence="8" id="KW-0206">Cytoskeleton</keyword>
<comment type="subcellular location">
    <subcellularLocation>
        <location evidence="1">Cytoplasm</location>
        <location evidence="1">Cytoskeleton</location>
    </subcellularLocation>
</comment>
<dbReference type="PRINTS" id="PR00380">
    <property type="entry name" value="KINESINHEAVY"/>
</dbReference>
<dbReference type="Gene3D" id="3.40.850.10">
    <property type="entry name" value="Kinesin motor domain"/>
    <property type="match status" value="1"/>
</dbReference>
<evidence type="ECO:0000256" key="7">
    <source>
        <dbReference type="ARBA" id="ARBA00023175"/>
    </source>
</evidence>
<dbReference type="InterPro" id="IPR001752">
    <property type="entry name" value="Kinesin_motor_dom"/>
</dbReference>
<dbReference type="CDD" id="cd01369">
    <property type="entry name" value="KISc_KHC_KIF5"/>
    <property type="match status" value="1"/>
</dbReference>
<evidence type="ECO:0000313" key="14">
    <source>
        <dbReference type="EMBL" id="CAK7231934.1"/>
    </source>
</evidence>
<evidence type="ECO:0000256" key="9">
    <source>
        <dbReference type="PROSITE-ProRule" id="PRU00283"/>
    </source>
</evidence>
<evidence type="ECO:0000256" key="11">
    <source>
        <dbReference type="SAM" id="Coils"/>
    </source>
</evidence>
<dbReference type="PANTHER" id="PTHR47968:SF75">
    <property type="entry name" value="CENTROMERE-ASSOCIATED PROTEIN E"/>
    <property type="match status" value="1"/>
</dbReference>
<dbReference type="InterPro" id="IPR019821">
    <property type="entry name" value="Kinesin_motor_CS"/>
</dbReference>
<keyword evidence="4 9" id="KW-0547">Nucleotide-binding</keyword>
<feature type="compositionally biased region" description="Gly residues" evidence="12">
    <location>
        <begin position="391"/>
        <end position="410"/>
    </location>
</feature>